<dbReference type="PANTHER" id="PTHR40072">
    <property type="entry name" value="MOLYBDOPTERIN-GUANINE DINUCLEOTIDE BIOSYNTHESIS ADAPTER PROTEIN-RELATED"/>
    <property type="match status" value="1"/>
</dbReference>
<dbReference type="NCBIfam" id="TIGR00176">
    <property type="entry name" value="mobB"/>
    <property type="match status" value="1"/>
</dbReference>
<name>A0A919X7E4_9BACI</name>
<dbReference type="GO" id="GO:0005525">
    <property type="term" value="F:GTP binding"/>
    <property type="evidence" value="ECO:0007669"/>
    <property type="project" value="InterPro"/>
</dbReference>
<dbReference type="EMBL" id="BORP01000001">
    <property type="protein sequence ID" value="GIO25920.1"/>
    <property type="molecule type" value="Genomic_DNA"/>
</dbReference>
<dbReference type="InterPro" id="IPR004435">
    <property type="entry name" value="MobB_dom"/>
</dbReference>
<feature type="domain" description="Molybdopterin-guanine dinucleotide biosynthesis protein B (MobB)" evidence="1">
    <location>
        <begin position="3"/>
        <end position="130"/>
    </location>
</feature>
<dbReference type="AlphaFoldDB" id="A0A919X7E4"/>
<dbReference type="GO" id="GO:0006777">
    <property type="term" value="P:Mo-molybdopterin cofactor biosynthetic process"/>
    <property type="evidence" value="ECO:0007669"/>
    <property type="project" value="InterPro"/>
</dbReference>
<dbReference type="Proteomes" id="UP000676917">
    <property type="component" value="Unassembled WGS sequence"/>
</dbReference>
<sequence>MNVLQIVGYKNSGKTSLSNAIISYFGQRNILVGALKHHGHGGVPIGLENTDSEQHRYSGATIAGVVGEHIFQLSHHTNWDKEILLLIYKQLGIELLVVEGYKQWLDPKIVMVRNESDLSILSGLTNIIAIYAPFHLKLPVEYPVFQNKSELVEWLFMRNIKGKI</sequence>
<dbReference type="RefSeq" id="WP_212919422.1">
    <property type="nucleotide sequence ID" value="NZ_BORP01000001.1"/>
</dbReference>
<dbReference type="PANTHER" id="PTHR40072:SF1">
    <property type="entry name" value="MOLYBDOPTERIN-GUANINE DINUCLEOTIDE BIOSYNTHESIS ADAPTER PROTEIN"/>
    <property type="match status" value="1"/>
</dbReference>
<dbReference type="Gene3D" id="3.40.50.300">
    <property type="entry name" value="P-loop containing nucleotide triphosphate hydrolases"/>
    <property type="match status" value="1"/>
</dbReference>
<dbReference type="Pfam" id="PF03205">
    <property type="entry name" value="MobB"/>
    <property type="match status" value="1"/>
</dbReference>
<evidence type="ECO:0000313" key="2">
    <source>
        <dbReference type="EMBL" id="GIO25920.1"/>
    </source>
</evidence>
<dbReference type="SUPFAM" id="SSF52540">
    <property type="entry name" value="P-loop containing nucleoside triphosphate hydrolases"/>
    <property type="match status" value="1"/>
</dbReference>
<dbReference type="InterPro" id="IPR027417">
    <property type="entry name" value="P-loop_NTPase"/>
</dbReference>
<evidence type="ECO:0000313" key="3">
    <source>
        <dbReference type="Proteomes" id="UP000676917"/>
    </source>
</evidence>
<gene>
    <name evidence="2" type="primary">mobB</name>
    <name evidence="2" type="ORF">J43TS3_05310</name>
</gene>
<reference evidence="2" key="1">
    <citation type="submission" date="2021-03" db="EMBL/GenBank/DDBJ databases">
        <title>Antimicrobial resistance genes in bacteria isolated from Japanese honey, and their potential for conferring macrolide and lincosamide resistance in the American foulbrood pathogen Paenibacillus larvae.</title>
        <authorList>
            <person name="Okamoto M."/>
            <person name="Kumagai M."/>
            <person name="Kanamori H."/>
            <person name="Takamatsu D."/>
        </authorList>
    </citation>
    <scope>NUCLEOTIDE SEQUENCE</scope>
    <source>
        <strain evidence="2">J43TS3</strain>
    </source>
</reference>
<accession>A0A919X7E4</accession>
<evidence type="ECO:0000259" key="1">
    <source>
        <dbReference type="Pfam" id="PF03205"/>
    </source>
</evidence>
<protein>
    <submittedName>
        <fullName evidence="2">Molybdopterin-guanine dinucleotide biosynthesis protein MobB</fullName>
    </submittedName>
</protein>
<organism evidence="2 3">
    <name type="scientific">Ornithinibacillus bavariensis</name>
    <dbReference type="NCBI Taxonomy" id="545502"/>
    <lineage>
        <taxon>Bacteria</taxon>
        <taxon>Bacillati</taxon>
        <taxon>Bacillota</taxon>
        <taxon>Bacilli</taxon>
        <taxon>Bacillales</taxon>
        <taxon>Bacillaceae</taxon>
        <taxon>Ornithinibacillus</taxon>
    </lineage>
</organism>
<comment type="caution">
    <text evidence="2">The sequence shown here is derived from an EMBL/GenBank/DDBJ whole genome shotgun (WGS) entry which is preliminary data.</text>
</comment>
<proteinExistence type="predicted"/>
<keyword evidence="3" id="KW-1185">Reference proteome</keyword>
<dbReference type="InterPro" id="IPR052539">
    <property type="entry name" value="MGD_biosynthesis_adapter"/>
</dbReference>